<comment type="cofactor">
    <cofactor evidence="3">
        <name>Mg(2+)</name>
        <dbReference type="ChEBI" id="CHEBI:18420"/>
    </cofactor>
    <text evidence="3">Binds 2 magnesium ions per subunit.</text>
</comment>
<feature type="binding site" evidence="3">
    <location>
        <position position="67"/>
    </location>
    <ligand>
        <name>Mg(2+)</name>
        <dbReference type="ChEBI" id="CHEBI:18420"/>
        <label>1</label>
    </ligand>
</feature>
<evidence type="ECO:0000313" key="5">
    <source>
        <dbReference type="Proteomes" id="UP000035199"/>
    </source>
</evidence>
<comment type="similarity">
    <text evidence="1">Belongs to the ADP-ribosylglycohydrolase family.</text>
</comment>
<dbReference type="STRING" id="571915.CMUST_11780"/>
<keyword evidence="2 4" id="KW-0378">Hydrolase</keyword>
<name>A0A0G3H6D6_9CORY</name>
<dbReference type="InterPro" id="IPR050792">
    <property type="entry name" value="ADP-ribosylglycohydrolase"/>
</dbReference>
<dbReference type="GO" id="GO:0046872">
    <property type="term" value="F:metal ion binding"/>
    <property type="evidence" value="ECO:0007669"/>
    <property type="project" value="UniProtKB-KW"/>
</dbReference>
<dbReference type="OrthoDB" id="9798107at2"/>
<dbReference type="AlphaFoldDB" id="A0A0G3H6D6"/>
<dbReference type="PANTHER" id="PTHR16222">
    <property type="entry name" value="ADP-RIBOSYLGLYCOHYDROLASE"/>
    <property type="match status" value="1"/>
</dbReference>
<evidence type="ECO:0000256" key="1">
    <source>
        <dbReference type="ARBA" id="ARBA00010702"/>
    </source>
</evidence>
<dbReference type="PATRIC" id="fig|571915.4.peg.2515"/>
<feature type="binding site" evidence="3">
    <location>
        <position position="241"/>
    </location>
    <ligand>
        <name>Mg(2+)</name>
        <dbReference type="ChEBI" id="CHEBI:18420"/>
        <label>1</label>
    </ligand>
</feature>
<dbReference type="Gene3D" id="1.10.4080.10">
    <property type="entry name" value="ADP-ribosylation/Crystallin J1"/>
    <property type="match status" value="1"/>
</dbReference>
<keyword evidence="3" id="KW-0479">Metal-binding</keyword>
<protein>
    <submittedName>
        <fullName evidence="4">ADP-ribosylglycohydrolase</fullName>
    </submittedName>
</protein>
<keyword evidence="3" id="KW-0460">Magnesium</keyword>
<dbReference type="EMBL" id="CP011542">
    <property type="protein sequence ID" value="AKK06667.1"/>
    <property type="molecule type" value="Genomic_DNA"/>
</dbReference>
<gene>
    <name evidence="4" type="ORF">CMUST_11780</name>
</gene>
<feature type="binding site" evidence="3">
    <location>
        <position position="68"/>
    </location>
    <ligand>
        <name>Mg(2+)</name>
        <dbReference type="ChEBI" id="CHEBI:18420"/>
        <label>1</label>
    </ligand>
</feature>
<sequence length="307" mass="32546">MGQPNNHPVDLPQLDRAQGVLYGQIIGDSLGSLVEFQTAAQIATDYPGGVRELTDGGCFNLSAGQATDDSEMALALARSMVRCGGFNVADVAESYRRWAQSDPFDIGNTCADALLRGVFNPDSQANGALMRVSPIGVAFAGDEEAARNAAARDAQLTHVHPWCISINEQFAAAIARAVGEGVDKTEVLAMFNPGDIVRPQDYQTHMGWVIIAFRNALYQLATAANFEEALVRTIACGGDTDTNAAICGALYGSVCGASGIPDRWKTVVDNCQPGPGSLRPRPREYWVADITELSAQLLALPSTPGAM</sequence>
<feature type="binding site" evidence="3">
    <location>
        <position position="239"/>
    </location>
    <ligand>
        <name>Mg(2+)</name>
        <dbReference type="ChEBI" id="CHEBI:18420"/>
        <label>1</label>
    </ligand>
</feature>
<feature type="binding site" evidence="3">
    <location>
        <position position="69"/>
    </location>
    <ligand>
        <name>Mg(2+)</name>
        <dbReference type="ChEBI" id="CHEBI:18420"/>
        <label>1</label>
    </ligand>
</feature>
<keyword evidence="5" id="KW-1185">Reference proteome</keyword>
<organism evidence="4 5">
    <name type="scientific">Corynebacterium mustelae</name>
    <dbReference type="NCBI Taxonomy" id="571915"/>
    <lineage>
        <taxon>Bacteria</taxon>
        <taxon>Bacillati</taxon>
        <taxon>Actinomycetota</taxon>
        <taxon>Actinomycetes</taxon>
        <taxon>Mycobacteriales</taxon>
        <taxon>Corynebacteriaceae</taxon>
        <taxon>Corynebacterium</taxon>
    </lineage>
</organism>
<dbReference type="KEGG" id="cmv:CMUST_11780"/>
<accession>A0A0G3H6D6</accession>
<dbReference type="SUPFAM" id="SSF101478">
    <property type="entry name" value="ADP-ribosylglycohydrolase"/>
    <property type="match status" value="1"/>
</dbReference>
<dbReference type="Pfam" id="PF03747">
    <property type="entry name" value="ADP_ribosyl_GH"/>
    <property type="match status" value="1"/>
</dbReference>
<feature type="binding site" evidence="3">
    <location>
        <position position="242"/>
    </location>
    <ligand>
        <name>Mg(2+)</name>
        <dbReference type="ChEBI" id="CHEBI:18420"/>
        <label>1</label>
    </ligand>
</feature>
<dbReference type="InterPro" id="IPR005502">
    <property type="entry name" value="Ribosyl_crysJ1"/>
</dbReference>
<dbReference type="PANTHER" id="PTHR16222:SF24">
    <property type="entry name" value="ADP-RIBOSYLHYDROLASE ARH3"/>
    <property type="match status" value="1"/>
</dbReference>
<dbReference type="RefSeq" id="WP_047262652.1">
    <property type="nucleotide sequence ID" value="NZ_CP011542.1"/>
</dbReference>
<dbReference type="InterPro" id="IPR036705">
    <property type="entry name" value="Ribosyl_crysJ1_sf"/>
</dbReference>
<proteinExistence type="inferred from homology"/>
<reference evidence="4 5" key="1">
    <citation type="journal article" date="2015" name="Genome Announc.">
        <title>Complete Genome Sequence of the Type Strain Corynebacterium mustelae DSM 45274, Isolated from Various Tissues of a Male Ferret with Lethal Sepsis.</title>
        <authorList>
            <person name="Ruckert C."/>
            <person name="Eimer J."/>
            <person name="Winkler A."/>
            <person name="Tauch A."/>
        </authorList>
    </citation>
    <scope>NUCLEOTIDE SEQUENCE [LARGE SCALE GENOMIC DNA]</scope>
    <source>
        <strain evidence="4 5">DSM 45274</strain>
    </source>
</reference>
<evidence type="ECO:0000313" key="4">
    <source>
        <dbReference type="EMBL" id="AKK06667.1"/>
    </source>
</evidence>
<dbReference type="Proteomes" id="UP000035199">
    <property type="component" value="Chromosome"/>
</dbReference>
<dbReference type="GO" id="GO:0016787">
    <property type="term" value="F:hydrolase activity"/>
    <property type="evidence" value="ECO:0007669"/>
    <property type="project" value="UniProtKB-KW"/>
</dbReference>
<evidence type="ECO:0000256" key="2">
    <source>
        <dbReference type="ARBA" id="ARBA00022801"/>
    </source>
</evidence>
<reference evidence="5" key="2">
    <citation type="submission" date="2015-05" db="EMBL/GenBank/DDBJ databases">
        <title>Complete genome sequence of Corynebacterium mustelae DSM 45274, isolated from various tissues of a male ferret with lethal sepsis.</title>
        <authorList>
            <person name="Ruckert C."/>
            <person name="Albersmeier A."/>
            <person name="Winkler A."/>
            <person name="Tauch A."/>
        </authorList>
    </citation>
    <scope>NUCLEOTIDE SEQUENCE [LARGE SCALE GENOMIC DNA]</scope>
    <source>
        <strain evidence="5">DSM 45274</strain>
    </source>
</reference>
<evidence type="ECO:0000256" key="3">
    <source>
        <dbReference type="PIRSR" id="PIRSR605502-1"/>
    </source>
</evidence>